<dbReference type="Gene3D" id="1.20.59.20">
    <property type="match status" value="1"/>
</dbReference>
<accession>A0ABT0PD69</accession>
<keyword evidence="2 8" id="KW-0963">Cytoplasm</keyword>
<evidence type="ECO:0000313" key="10">
    <source>
        <dbReference type="EMBL" id="MCL6269309.1"/>
    </source>
</evidence>
<evidence type="ECO:0000313" key="11">
    <source>
        <dbReference type="Proteomes" id="UP001203338"/>
    </source>
</evidence>
<dbReference type="SUPFAM" id="SSF52402">
    <property type="entry name" value="Adenine nucleotide alpha hydrolases-like"/>
    <property type="match status" value="1"/>
</dbReference>
<evidence type="ECO:0000256" key="1">
    <source>
        <dbReference type="ARBA" id="ARBA00004496"/>
    </source>
</evidence>
<dbReference type="NCBIfam" id="TIGR02433">
    <property type="entry name" value="lysidine_TilS_C"/>
    <property type="match status" value="1"/>
</dbReference>
<gene>
    <name evidence="8 10" type="primary">tilS</name>
    <name evidence="10" type="ORF">M3P05_05040</name>
</gene>
<dbReference type="Proteomes" id="UP001203338">
    <property type="component" value="Unassembled WGS sequence"/>
</dbReference>
<comment type="similarity">
    <text evidence="8">Belongs to the tRNA(Ile)-lysidine synthase family.</text>
</comment>
<keyword evidence="6 8" id="KW-0067">ATP-binding</keyword>
<evidence type="ECO:0000256" key="7">
    <source>
        <dbReference type="ARBA" id="ARBA00048539"/>
    </source>
</evidence>
<dbReference type="PANTHER" id="PTHR43033:SF1">
    <property type="entry name" value="TRNA(ILE)-LYSIDINE SYNTHASE-RELATED"/>
    <property type="match status" value="1"/>
</dbReference>
<dbReference type="CDD" id="cd01992">
    <property type="entry name" value="TilS_N"/>
    <property type="match status" value="1"/>
</dbReference>
<dbReference type="Pfam" id="PF01171">
    <property type="entry name" value="ATP_bind_3"/>
    <property type="match status" value="1"/>
</dbReference>
<dbReference type="RefSeq" id="WP_249698286.1">
    <property type="nucleotide sequence ID" value="NZ_JAMFLX010000005.1"/>
</dbReference>
<reference evidence="10 11" key="1">
    <citation type="submission" date="2022-05" db="EMBL/GenBank/DDBJ databases">
        <authorList>
            <person name="Park J.-S."/>
        </authorList>
    </citation>
    <scope>NUCLEOTIDE SEQUENCE [LARGE SCALE GENOMIC DNA]</scope>
    <source>
        <strain evidence="10 11">2012CJ34-2</strain>
    </source>
</reference>
<protein>
    <recommendedName>
        <fullName evidence="8">tRNA(Ile)-lysidine synthase</fullName>
        <ecNumber evidence="8">6.3.4.19</ecNumber>
    </recommendedName>
    <alternativeName>
        <fullName evidence="8">tRNA(Ile)-2-lysyl-cytidine synthase</fullName>
    </alternativeName>
    <alternativeName>
        <fullName evidence="8">tRNA(Ile)-lysidine synthetase</fullName>
    </alternativeName>
</protein>
<evidence type="ECO:0000256" key="3">
    <source>
        <dbReference type="ARBA" id="ARBA00022598"/>
    </source>
</evidence>
<name>A0ABT0PD69_9GAMM</name>
<comment type="function">
    <text evidence="8">Ligates lysine onto the cytidine present at position 34 of the AUA codon-specific tRNA(Ile) that contains the anticodon CAU, in an ATP-dependent manner. Cytidine is converted to lysidine, thus changing the amino acid specificity of the tRNA from methionine to isoleucine.</text>
</comment>
<evidence type="ECO:0000256" key="2">
    <source>
        <dbReference type="ARBA" id="ARBA00022490"/>
    </source>
</evidence>
<dbReference type="Pfam" id="PF11734">
    <property type="entry name" value="TilS_C"/>
    <property type="match status" value="1"/>
</dbReference>
<dbReference type="Gene3D" id="3.40.50.620">
    <property type="entry name" value="HUPs"/>
    <property type="match status" value="1"/>
</dbReference>
<keyword evidence="5 8" id="KW-0547">Nucleotide-binding</keyword>
<evidence type="ECO:0000256" key="6">
    <source>
        <dbReference type="ARBA" id="ARBA00022840"/>
    </source>
</evidence>
<dbReference type="InterPro" id="IPR015262">
    <property type="entry name" value="tRNA_Ile_lys_synt_subst-bd"/>
</dbReference>
<dbReference type="InterPro" id="IPR012094">
    <property type="entry name" value="tRNA_Ile_lys_synt"/>
</dbReference>
<proteinExistence type="inferred from homology"/>
<feature type="binding site" evidence="8">
    <location>
        <begin position="28"/>
        <end position="33"/>
    </location>
    <ligand>
        <name>ATP</name>
        <dbReference type="ChEBI" id="CHEBI:30616"/>
    </ligand>
</feature>
<dbReference type="Pfam" id="PF09179">
    <property type="entry name" value="TilS"/>
    <property type="match status" value="1"/>
</dbReference>
<keyword evidence="3 8" id="KW-0436">Ligase</keyword>
<organism evidence="10 11">
    <name type="scientific">Parendozoicomonas callyspongiae</name>
    <dbReference type="NCBI Taxonomy" id="2942213"/>
    <lineage>
        <taxon>Bacteria</taxon>
        <taxon>Pseudomonadati</taxon>
        <taxon>Pseudomonadota</taxon>
        <taxon>Gammaproteobacteria</taxon>
        <taxon>Oceanospirillales</taxon>
        <taxon>Endozoicomonadaceae</taxon>
        <taxon>Parendozoicomonas</taxon>
    </lineage>
</organism>
<sequence>MKLTLDSFLASFQDLVPGSHPQVVVGFSGGLDSTVLLHLCHQLRQQGMIASLRAVHLHHGLSSLADTWVEHIEAVCRDWDIPLDVGYAKVCAERNVEDSAREARYSFFEKQLEANEFLLQAHHHDDQVETLLYRLVRGTGISGLKGIPATRPLGQGYLARPLLEFERKDIEEYADDHGLSWIEDDSNTDTRYDRNFLRHEIVPLLSQRWPGMKASLARLTDICSETEGLLGDIARSDLETCSLVRSFPFIGEQMVVDIAALQALSHSRQQLLLRAWLSRQGVAVPGKSMLQRILDEVVSARKDAEPVLAWEGGLVRRHCGFLLAFEKPLSEKGFEPLVFAGQPSLSLSNGDVVQVSPAKGNSNGSFRIKAGVSFTCSPRADIQVQPFALSGRKGRKTLKKWLNELDVPAWIRGRLPVLHEGDIMIAIPGLLIAEGFQADLGSSCLDLQWILDN</sequence>
<dbReference type="InterPro" id="IPR012795">
    <property type="entry name" value="tRNA_Ile_lys_synt_N"/>
</dbReference>
<comment type="caution">
    <text evidence="10">The sequence shown here is derived from an EMBL/GenBank/DDBJ whole genome shotgun (WGS) entry which is preliminary data.</text>
</comment>
<dbReference type="EMBL" id="JAMFLX010000005">
    <property type="protein sequence ID" value="MCL6269309.1"/>
    <property type="molecule type" value="Genomic_DNA"/>
</dbReference>
<evidence type="ECO:0000256" key="8">
    <source>
        <dbReference type="HAMAP-Rule" id="MF_01161"/>
    </source>
</evidence>
<dbReference type="SUPFAM" id="SSF82829">
    <property type="entry name" value="MesJ substrate recognition domain-like"/>
    <property type="match status" value="1"/>
</dbReference>
<evidence type="ECO:0000256" key="4">
    <source>
        <dbReference type="ARBA" id="ARBA00022694"/>
    </source>
</evidence>
<dbReference type="EC" id="6.3.4.19" evidence="8"/>
<dbReference type="InterPro" id="IPR014729">
    <property type="entry name" value="Rossmann-like_a/b/a_fold"/>
</dbReference>
<comment type="domain">
    <text evidence="8">The N-terminal region contains the highly conserved SGGXDS motif, predicted to be a P-loop motif involved in ATP binding.</text>
</comment>
<dbReference type="GO" id="GO:0032267">
    <property type="term" value="F:tRNA(Ile)-lysidine synthase activity"/>
    <property type="evidence" value="ECO:0007669"/>
    <property type="project" value="UniProtKB-EC"/>
</dbReference>
<evidence type="ECO:0000256" key="5">
    <source>
        <dbReference type="ARBA" id="ARBA00022741"/>
    </source>
</evidence>
<comment type="subcellular location">
    <subcellularLocation>
        <location evidence="1 8">Cytoplasm</location>
    </subcellularLocation>
</comment>
<comment type="catalytic activity">
    <reaction evidence="7 8">
        <text>cytidine(34) in tRNA(Ile2) + L-lysine + ATP = lysidine(34) in tRNA(Ile2) + AMP + diphosphate + H(+)</text>
        <dbReference type="Rhea" id="RHEA:43744"/>
        <dbReference type="Rhea" id="RHEA-COMP:10625"/>
        <dbReference type="Rhea" id="RHEA-COMP:10670"/>
        <dbReference type="ChEBI" id="CHEBI:15378"/>
        <dbReference type="ChEBI" id="CHEBI:30616"/>
        <dbReference type="ChEBI" id="CHEBI:32551"/>
        <dbReference type="ChEBI" id="CHEBI:33019"/>
        <dbReference type="ChEBI" id="CHEBI:82748"/>
        <dbReference type="ChEBI" id="CHEBI:83665"/>
        <dbReference type="ChEBI" id="CHEBI:456215"/>
        <dbReference type="EC" id="6.3.4.19"/>
    </reaction>
</comment>
<feature type="domain" description="Lysidine-tRNA(Ile) synthetase C-terminal" evidence="9">
    <location>
        <begin position="382"/>
        <end position="449"/>
    </location>
</feature>
<keyword evidence="4 8" id="KW-0819">tRNA processing</keyword>
<dbReference type="InterPro" id="IPR012796">
    <property type="entry name" value="Lysidine-tRNA-synth_C"/>
</dbReference>
<dbReference type="PANTHER" id="PTHR43033">
    <property type="entry name" value="TRNA(ILE)-LYSIDINE SYNTHASE-RELATED"/>
    <property type="match status" value="1"/>
</dbReference>
<dbReference type="InterPro" id="IPR011063">
    <property type="entry name" value="TilS/TtcA_N"/>
</dbReference>
<evidence type="ECO:0000259" key="9">
    <source>
        <dbReference type="SMART" id="SM00977"/>
    </source>
</evidence>
<dbReference type="HAMAP" id="MF_01161">
    <property type="entry name" value="tRNA_Ile_lys_synt"/>
    <property type="match status" value="1"/>
</dbReference>
<keyword evidence="11" id="KW-1185">Reference proteome</keyword>
<dbReference type="SMART" id="SM00977">
    <property type="entry name" value="TilS_C"/>
    <property type="match status" value="1"/>
</dbReference>
<dbReference type="SUPFAM" id="SSF56037">
    <property type="entry name" value="PheT/TilS domain"/>
    <property type="match status" value="1"/>
</dbReference>
<dbReference type="NCBIfam" id="TIGR02432">
    <property type="entry name" value="lysidine_TilS_N"/>
    <property type="match status" value="1"/>
</dbReference>